<feature type="region of interest" description="2-C-methyl-D-erythritol 2,4-cyclodiphosphate synthase" evidence="13">
    <location>
        <begin position="249"/>
        <end position="420"/>
    </location>
</feature>
<keyword evidence="12 13" id="KW-0511">Multifunctional enzyme</keyword>
<dbReference type="SUPFAM" id="SSF53448">
    <property type="entry name" value="Nucleotide-diphospho-sugar transferases"/>
    <property type="match status" value="1"/>
</dbReference>
<evidence type="ECO:0000256" key="7">
    <source>
        <dbReference type="ARBA" id="ARBA00022679"/>
    </source>
</evidence>
<dbReference type="PROSITE" id="PS01350">
    <property type="entry name" value="ISPF"/>
    <property type="match status" value="1"/>
</dbReference>
<feature type="site" description="Transition state stabilizer" evidence="13">
    <location>
        <position position="282"/>
    </location>
</feature>
<gene>
    <name evidence="15" type="primary">ispD</name>
    <name evidence="13" type="synonym">ispDF</name>
    <name evidence="15" type="ORF">Defa_11300</name>
</gene>
<dbReference type="HAMAP" id="MF_01520">
    <property type="entry name" value="IspDF"/>
    <property type="match status" value="1"/>
</dbReference>
<evidence type="ECO:0000313" key="15">
    <source>
        <dbReference type="EMBL" id="GAB1253643.1"/>
    </source>
</evidence>
<evidence type="ECO:0000256" key="8">
    <source>
        <dbReference type="ARBA" id="ARBA00022695"/>
    </source>
</evidence>
<comment type="caution">
    <text evidence="15">The sequence shown here is derived from an EMBL/GenBank/DDBJ whole genome shotgun (WGS) entry which is preliminary data.</text>
</comment>
<dbReference type="InterPro" id="IPR029044">
    <property type="entry name" value="Nucleotide-diphossugar_trans"/>
</dbReference>
<dbReference type="InterPro" id="IPR001228">
    <property type="entry name" value="IspD"/>
</dbReference>
<comment type="catalytic activity">
    <reaction evidence="1 13">
        <text>4-CDP-2-C-methyl-D-erythritol 2-phosphate = 2-C-methyl-D-erythritol 2,4-cyclic diphosphate + CMP</text>
        <dbReference type="Rhea" id="RHEA:23864"/>
        <dbReference type="ChEBI" id="CHEBI:57919"/>
        <dbReference type="ChEBI" id="CHEBI:58483"/>
        <dbReference type="ChEBI" id="CHEBI:60377"/>
        <dbReference type="EC" id="4.6.1.12"/>
    </reaction>
</comment>
<keyword evidence="7 13" id="KW-0808">Transferase</keyword>
<dbReference type="InterPro" id="IPR020555">
    <property type="entry name" value="MECDP_synthase_CS"/>
</dbReference>
<feature type="binding site" evidence="13">
    <location>
        <begin position="282"/>
        <end position="283"/>
    </location>
    <ligand>
        <name>4-CDP-2-C-methyl-D-erythritol 2-phosphate</name>
        <dbReference type="ChEBI" id="CHEBI:57919"/>
    </ligand>
</feature>
<evidence type="ECO:0000256" key="13">
    <source>
        <dbReference type="HAMAP-Rule" id="MF_01520"/>
    </source>
</evidence>
<dbReference type="CDD" id="cd00554">
    <property type="entry name" value="MECDP_synthase"/>
    <property type="match status" value="1"/>
</dbReference>
<comment type="catalytic activity">
    <reaction evidence="2 13">
        <text>2-C-methyl-D-erythritol 4-phosphate + CTP + H(+) = 4-CDP-2-C-methyl-D-erythritol + diphosphate</text>
        <dbReference type="Rhea" id="RHEA:13429"/>
        <dbReference type="ChEBI" id="CHEBI:15378"/>
        <dbReference type="ChEBI" id="CHEBI:33019"/>
        <dbReference type="ChEBI" id="CHEBI:37563"/>
        <dbReference type="ChEBI" id="CHEBI:57823"/>
        <dbReference type="ChEBI" id="CHEBI:58262"/>
        <dbReference type="EC" id="2.7.7.60"/>
    </reaction>
</comment>
<dbReference type="InterPro" id="IPR034683">
    <property type="entry name" value="IspD/TarI"/>
</dbReference>
<feature type="binding site" evidence="13">
    <location>
        <begin position="380"/>
        <end position="383"/>
    </location>
    <ligand>
        <name>4-CDP-2-C-methyl-D-erythritol 2-phosphate</name>
        <dbReference type="ChEBI" id="CHEBI:57919"/>
    </ligand>
</feature>
<protein>
    <recommendedName>
        <fullName evidence="13">Bifunctional enzyme IspD/IspF</fullName>
    </recommendedName>
    <domain>
        <recommendedName>
            <fullName evidence="13">2-C-methyl-D-erythritol 4-phosphate cytidylyltransferase</fullName>
            <ecNumber evidence="13">2.7.7.60</ecNumber>
        </recommendedName>
        <alternativeName>
            <fullName evidence="13">4-diphosphocytidyl-2C-methyl-D-erythritol synthase</fullName>
        </alternativeName>
        <alternativeName>
            <fullName evidence="13">MEP cytidylyltransferase</fullName>
            <shortName evidence="13">MCT</shortName>
        </alternativeName>
    </domain>
    <domain>
        <recommendedName>
            <fullName evidence="13">2-C-methyl-D-erythritol 2,4-cyclodiphosphate synthase</fullName>
            <shortName evidence="13">MECDP-synthase</shortName>
            <shortName evidence="13">MECPP-synthase</shortName>
            <shortName evidence="13">MECPS</shortName>
            <ecNumber evidence="13">4.6.1.12</ecNumber>
        </recommendedName>
    </domain>
</protein>
<dbReference type="PANTHER" id="PTHR43181">
    <property type="entry name" value="2-C-METHYL-D-ERYTHRITOL 2,4-CYCLODIPHOSPHATE SYNTHASE, CHLOROPLASTIC"/>
    <property type="match status" value="1"/>
</dbReference>
<name>A0ABQ0E7C0_9BACT</name>
<comment type="caution">
    <text evidence="13">Lacks conserved residue(s) required for the propagation of feature annotation.</text>
</comment>
<comment type="function">
    <text evidence="13">Bifunctional enzyme that catalyzes the formation of 4-diphosphocytidyl-2-C-methyl-D-erythritol from CTP and 2-C-methyl-D-erythritol 4-phosphate (MEP) (IspD), and catalyzes the conversion of 4-diphosphocytidyl-2-C-methyl-D-erythritol 2-phosphate (CDP-ME2P) to 2-C-methyl-D-erythritol 2,4-cyclodiphosphate (ME-CPP) with a corresponding release of cytidine 5-monophosphate (CMP) (IspF).</text>
</comment>
<dbReference type="Pfam" id="PF01128">
    <property type="entry name" value="IspD"/>
    <property type="match status" value="1"/>
</dbReference>
<dbReference type="PANTHER" id="PTHR43181:SF1">
    <property type="entry name" value="2-C-METHYL-D-ERYTHRITOL 2,4-CYCLODIPHOSPHATE SYNTHASE, CHLOROPLASTIC"/>
    <property type="match status" value="1"/>
</dbReference>
<feature type="domain" description="2-C-methyl-D-erythritol 2,4-cyclodiphosphate synthase" evidence="14">
    <location>
        <begin position="250"/>
        <end position="401"/>
    </location>
</feature>
<dbReference type="NCBIfam" id="TIGR00453">
    <property type="entry name" value="ispD"/>
    <property type="match status" value="1"/>
</dbReference>
<evidence type="ECO:0000256" key="2">
    <source>
        <dbReference type="ARBA" id="ARBA00001282"/>
    </source>
</evidence>
<reference evidence="15 16" key="1">
    <citation type="journal article" date="2025" name="Int. J. Syst. Evol. Microbiol.">
        <title>Desulfovibrio falkowii sp. nov., Porphyromonas miyakawae sp. nov., Mediterraneibacter flintii sp. nov. and Owariibacterium komagatae gen. nov., sp. nov., isolated from human faeces.</title>
        <authorList>
            <person name="Hamaguchi T."/>
            <person name="Ohara M."/>
            <person name="Hisatomi A."/>
            <person name="Sekiguchi K."/>
            <person name="Takeda J.I."/>
            <person name="Ueyama J."/>
            <person name="Ito M."/>
            <person name="Nishiwaki H."/>
            <person name="Ogi T."/>
            <person name="Hirayama M."/>
            <person name="Ohkuma M."/>
            <person name="Sakamoto M."/>
            <person name="Ohno K."/>
        </authorList>
    </citation>
    <scope>NUCLEOTIDE SEQUENCE [LARGE SCALE GENOMIC DNA]</scope>
    <source>
        <strain evidence="15 16">13CB8C</strain>
    </source>
</reference>
<dbReference type="Pfam" id="PF02542">
    <property type="entry name" value="YgbB"/>
    <property type="match status" value="1"/>
</dbReference>
<feature type="binding site" evidence="13">
    <location>
        <position position="257"/>
    </location>
    <ligand>
        <name>a divalent metal cation</name>
        <dbReference type="ChEBI" id="CHEBI:60240"/>
    </ligand>
</feature>
<evidence type="ECO:0000256" key="6">
    <source>
        <dbReference type="ARBA" id="ARBA00009789"/>
    </source>
</evidence>
<organism evidence="15 16">
    <name type="scientific">Desulfovibrio falkowii</name>
    <dbReference type="NCBI Taxonomy" id="3136602"/>
    <lineage>
        <taxon>Bacteria</taxon>
        <taxon>Pseudomonadati</taxon>
        <taxon>Thermodesulfobacteriota</taxon>
        <taxon>Desulfovibrionia</taxon>
        <taxon>Desulfovibrionales</taxon>
        <taxon>Desulfovibrionaceae</taxon>
        <taxon>Desulfovibrio</taxon>
    </lineage>
</organism>
<feature type="binding site" evidence="13">
    <location>
        <begin position="309"/>
        <end position="313"/>
    </location>
    <ligand>
        <name>4-CDP-2-C-methyl-D-erythritol 2-phosphate</name>
        <dbReference type="ChEBI" id="CHEBI:57919"/>
    </ligand>
</feature>
<comment type="pathway">
    <text evidence="4 13">Isoprenoid biosynthesis; isopentenyl diphosphate biosynthesis via DXP pathway; isopentenyl diphosphate from 1-deoxy-D-xylulose 5-phosphate: step 4/6.</text>
</comment>
<evidence type="ECO:0000256" key="10">
    <source>
        <dbReference type="ARBA" id="ARBA00023229"/>
    </source>
</evidence>
<evidence type="ECO:0000256" key="11">
    <source>
        <dbReference type="ARBA" id="ARBA00023239"/>
    </source>
</evidence>
<feature type="site" description="Transition state stabilizer" evidence="13">
    <location>
        <position position="37"/>
    </location>
</feature>
<dbReference type="InterPro" id="IPR018294">
    <property type="entry name" value="ISPD_synthase_CS"/>
</dbReference>
<sequence length="420" mass="44650">MPETSVPPRGQPVKPWAILLAAGQGHRLATATGGLAKQFLHWQGMPLYWHAAKAMSRSAAVAGIVFVFPPADYDAHAENLRALYAAGDLGLPCLTAVGGALRQDSVRHGLAALPADVSHVLIHDAARPFVSPALIRKICASLESGVPGAIPALPVTDTIKTVSHDLVTGTLPRHTLRAVQTPQGFRLELLLQAHSHAEKQKLNVTDDASLLEELGCEVHVVEGEAANVKITNPEDMDLLRPPHTLPRPCTGMGYDVHRYAPGGRPMRLGGVLIPAGPEVAAHSDGDVLLHALTDAILGCAGLGDIGQHFSDKDPRFDNISSALLLDEALDMVRKKGVQLCHADLTLIAQTPRLAPHREEIRKNIARLLALPADCVNLKASTEEGLGFTGRAEGIKAYAVVTAWAGARAAFAPPSFLQRDI</sequence>
<keyword evidence="10 13" id="KW-0414">Isoprene biosynthesis</keyword>
<feature type="site" description="Positions MEP for the nucleophilic attack" evidence="13">
    <location>
        <position position="229"/>
    </location>
</feature>
<dbReference type="InterPro" id="IPR036571">
    <property type="entry name" value="MECDP_synthase_sf"/>
</dbReference>
<feature type="site" description="Transition state stabilizer" evidence="13">
    <location>
        <position position="381"/>
    </location>
</feature>
<dbReference type="HAMAP" id="MF_00108">
    <property type="entry name" value="IspD"/>
    <property type="match status" value="1"/>
</dbReference>
<comment type="pathway">
    <text evidence="5 13">Isoprenoid biosynthesis; isopentenyl diphosphate biosynthesis via DXP pathway; isopentenyl diphosphate from 1-deoxy-D-xylulose 5-phosphate: step 2/6.</text>
</comment>
<dbReference type="Proteomes" id="UP001628192">
    <property type="component" value="Unassembled WGS sequence"/>
</dbReference>
<proteinExistence type="inferred from homology"/>
<accession>A0ABQ0E7C0</accession>
<evidence type="ECO:0000256" key="1">
    <source>
        <dbReference type="ARBA" id="ARBA00000200"/>
    </source>
</evidence>
<dbReference type="EC" id="2.7.7.60" evidence="13"/>
<comment type="similarity">
    <text evidence="13">In the N-terminal section; belongs to the IspD/TarI cytidylyltransferase family. IspD subfamily.</text>
</comment>
<evidence type="ECO:0000313" key="16">
    <source>
        <dbReference type="Proteomes" id="UP001628192"/>
    </source>
</evidence>
<dbReference type="EMBL" id="BAAFSG010000001">
    <property type="protein sequence ID" value="GAB1253643.1"/>
    <property type="molecule type" value="Genomic_DNA"/>
</dbReference>
<keyword evidence="9 13" id="KW-0479">Metal-binding</keyword>
<evidence type="ECO:0000256" key="12">
    <source>
        <dbReference type="ARBA" id="ARBA00023268"/>
    </source>
</evidence>
<dbReference type="Gene3D" id="3.30.1330.50">
    <property type="entry name" value="2-C-methyl-D-erythritol 2,4-cyclodiphosphate synthase"/>
    <property type="match status" value="1"/>
</dbReference>
<feature type="binding site" evidence="13">
    <location>
        <position position="255"/>
    </location>
    <ligand>
        <name>a divalent metal cation</name>
        <dbReference type="ChEBI" id="CHEBI:60240"/>
    </ligand>
</feature>
<evidence type="ECO:0000256" key="3">
    <source>
        <dbReference type="ARBA" id="ARBA00001968"/>
    </source>
</evidence>
<keyword evidence="16" id="KW-1185">Reference proteome</keyword>
<dbReference type="SUPFAM" id="SSF69765">
    <property type="entry name" value="IpsF-like"/>
    <property type="match status" value="1"/>
</dbReference>
<comment type="cofactor">
    <cofactor evidence="3 13">
        <name>a divalent metal cation</name>
        <dbReference type="ChEBI" id="CHEBI:60240"/>
    </cofactor>
</comment>
<feature type="site" description="Transition state stabilizer" evidence="13">
    <location>
        <position position="27"/>
    </location>
</feature>
<comment type="similarity">
    <text evidence="13">In the C-terminal section; belongs to the IspF family.</text>
</comment>
<evidence type="ECO:0000256" key="4">
    <source>
        <dbReference type="ARBA" id="ARBA00004709"/>
    </source>
</evidence>
<feature type="binding site" evidence="13">
    <location>
        <position position="290"/>
    </location>
    <ligand>
        <name>a divalent metal cation</name>
        <dbReference type="ChEBI" id="CHEBI:60240"/>
    </ligand>
</feature>
<feature type="binding site" evidence="13">
    <location>
        <position position="387"/>
    </location>
    <ligand>
        <name>4-CDP-2-C-methyl-D-erythritol 2-phosphate</name>
        <dbReference type="ChEBI" id="CHEBI:57919"/>
    </ligand>
</feature>
<dbReference type="GO" id="GO:0016779">
    <property type="term" value="F:nucleotidyltransferase activity"/>
    <property type="evidence" value="ECO:0007669"/>
    <property type="project" value="UniProtKB-KW"/>
</dbReference>
<dbReference type="RefSeq" id="WP_407844396.1">
    <property type="nucleotide sequence ID" value="NZ_BAAFSG010000001.1"/>
</dbReference>
<dbReference type="PROSITE" id="PS01295">
    <property type="entry name" value="ISPD"/>
    <property type="match status" value="1"/>
</dbReference>
<evidence type="ECO:0000259" key="14">
    <source>
        <dbReference type="Pfam" id="PF02542"/>
    </source>
</evidence>
<keyword evidence="11 13" id="KW-0456">Lyase</keyword>
<feature type="site" description="Positions MEP for the nucleophilic attack" evidence="13">
    <location>
        <position position="173"/>
    </location>
</feature>
<dbReference type="Gene3D" id="3.90.550.10">
    <property type="entry name" value="Spore Coat Polysaccharide Biosynthesis Protein SpsA, Chain A"/>
    <property type="match status" value="1"/>
</dbReference>
<dbReference type="HAMAP" id="MF_00107">
    <property type="entry name" value="IspF"/>
    <property type="match status" value="1"/>
</dbReference>
<dbReference type="NCBIfam" id="TIGR00151">
    <property type="entry name" value="ispF"/>
    <property type="match status" value="1"/>
</dbReference>
<feature type="region of interest" description="2-C-methyl-D-erythritol 4-phosphate cytidylyltransferase" evidence="13">
    <location>
        <begin position="1"/>
        <end position="248"/>
    </location>
</feature>
<feature type="binding site" evidence="13">
    <location>
        <begin position="304"/>
        <end position="306"/>
    </location>
    <ligand>
        <name>4-CDP-2-C-methyl-D-erythritol 2-phosphate</name>
        <dbReference type="ChEBI" id="CHEBI:57919"/>
    </ligand>
</feature>
<dbReference type="CDD" id="cd02516">
    <property type="entry name" value="CDP-ME_synthetase"/>
    <property type="match status" value="1"/>
</dbReference>
<comment type="similarity">
    <text evidence="6">Belongs to the IspD/TarI cytidylyltransferase family. IspD subfamily.</text>
</comment>
<dbReference type="InterPro" id="IPR026596">
    <property type="entry name" value="IspD/F"/>
</dbReference>
<dbReference type="InterPro" id="IPR003526">
    <property type="entry name" value="MECDP_synthase"/>
</dbReference>
<feature type="binding site" evidence="13">
    <location>
        <begin position="255"/>
        <end position="257"/>
    </location>
    <ligand>
        <name>4-CDP-2-C-methyl-D-erythritol 2-phosphate</name>
        <dbReference type="ChEBI" id="CHEBI:57919"/>
    </ligand>
</feature>
<dbReference type="EC" id="4.6.1.12" evidence="13"/>
<evidence type="ECO:0000256" key="5">
    <source>
        <dbReference type="ARBA" id="ARBA00004787"/>
    </source>
</evidence>
<feature type="binding site" evidence="13">
    <location>
        <position position="390"/>
    </location>
    <ligand>
        <name>4-CDP-2-C-methyl-D-erythritol 2-phosphate</name>
        <dbReference type="ChEBI" id="CHEBI:57919"/>
    </ligand>
</feature>
<keyword evidence="8 13" id="KW-0548">Nucleotidyltransferase</keyword>
<evidence type="ECO:0000256" key="9">
    <source>
        <dbReference type="ARBA" id="ARBA00022723"/>
    </source>
</evidence>